<keyword evidence="3" id="KW-0472">Membrane</keyword>
<evidence type="ECO:0000256" key="3">
    <source>
        <dbReference type="SAM" id="Phobius"/>
    </source>
</evidence>
<evidence type="ECO:0000256" key="1">
    <source>
        <dbReference type="ARBA" id="ARBA00008821"/>
    </source>
</evidence>
<protein>
    <recommendedName>
        <fullName evidence="6">Xanthine permease</fullName>
    </recommendedName>
</protein>
<dbReference type="STRING" id="626940.BHW43_03285"/>
<accession>A0A1Q6R882</accession>
<reference evidence="4 5" key="1">
    <citation type="journal article" date="2016" name="Nat. Biotechnol.">
        <title>Measurement of bacterial replication rates in microbial communities.</title>
        <authorList>
            <person name="Brown C.T."/>
            <person name="Olm M.R."/>
            <person name="Thomas B.C."/>
            <person name="Banfield J.F."/>
        </authorList>
    </citation>
    <scope>NUCLEOTIDE SEQUENCE [LARGE SCALE GENOMIC DNA]</scope>
    <source>
        <strain evidence="4">46_33</strain>
    </source>
</reference>
<evidence type="ECO:0008006" key="6">
    <source>
        <dbReference type="Google" id="ProtNLM"/>
    </source>
</evidence>
<comment type="caution">
    <text evidence="4">The sequence shown here is derived from an EMBL/GenBank/DDBJ whole genome shotgun (WGS) entry which is preliminary data.</text>
</comment>
<dbReference type="PANTHER" id="PTHR42810">
    <property type="entry name" value="PURINE PERMEASE C1399.01C-RELATED"/>
    <property type="match status" value="1"/>
</dbReference>
<proteinExistence type="inferred from homology"/>
<name>A0A1Q6R882_9FIRM</name>
<keyword evidence="3" id="KW-1133">Transmembrane helix</keyword>
<evidence type="ECO:0000313" key="5">
    <source>
        <dbReference type="Proteomes" id="UP000186777"/>
    </source>
</evidence>
<dbReference type="PANTHER" id="PTHR42810:SF2">
    <property type="entry name" value="PURINE PERMEASE C1399.01C-RELATED"/>
    <property type="match status" value="1"/>
</dbReference>
<keyword evidence="2" id="KW-0813">Transport</keyword>
<dbReference type="AlphaFoldDB" id="A0A1Q6R882"/>
<organism evidence="4 5">
    <name type="scientific">Phascolarctobacterium succinatutens</name>
    <dbReference type="NCBI Taxonomy" id="626940"/>
    <lineage>
        <taxon>Bacteria</taxon>
        <taxon>Bacillati</taxon>
        <taxon>Bacillota</taxon>
        <taxon>Negativicutes</taxon>
        <taxon>Acidaminococcales</taxon>
        <taxon>Acidaminococcaceae</taxon>
        <taxon>Phascolarctobacterium</taxon>
    </lineage>
</organism>
<dbReference type="GO" id="GO:0005886">
    <property type="term" value="C:plasma membrane"/>
    <property type="evidence" value="ECO:0007669"/>
    <property type="project" value="TreeGrafter"/>
</dbReference>
<gene>
    <name evidence="4" type="ORF">BHW43_03285</name>
</gene>
<evidence type="ECO:0000313" key="4">
    <source>
        <dbReference type="EMBL" id="OLA38573.1"/>
    </source>
</evidence>
<comment type="similarity">
    <text evidence="1">Belongs to the nucleobase:cation symporter-2 (NCS2) (TC 2.A.40) family.</text>
</comment>
<feature type="transmembrane region" description="Helical" evidence="3">
    <location>
        <begin position="26"/>
        <end position="47"/>
    </location>
</feature>
<evidence type="ECO:0000256" key="2">
    <source>
        <dbReference type="ARBA" id="ARBA00022448"/>
    </source>
</evidence>
<dbReference type="Proteomes" id="UP000186777">
    <property type="component" value="Unassembled WGS sequence"/>
</dbReference>
<feature type="transmembrane region" description="Helical" evidence="3">
    <location>
        <begin position="54"/>
        <end position="74"/>
    </location>
</feature>
<sequence length="80" mass="8680">MMFGSIVVSGVQMIANCGYNSRNVTIASLALSIGIGFTQTPAIFKIFPELIKNVFAENCVALVFIVAMVLNIILPKEEEE</sequence>
<keyword evidence="3" id="KW-0812">Transmembrane</keyword>
<dbReference type="EMBL" id="MNTG01000014">
    <property type="protein sequence ID" value="OLA38573.1"/>
    <property type="molecule type" value="Genomic_DNA"/>
</dbReference>
<dbReference type="GO" id="GO:0042907">
    <property type="term" value="F:xanthine transmembrane transporter activity"/>
    <property type="evidence" value="ECO:0007669"/>
    <property type="project" value="TreeGrafter"/>
</dbReference>